<feature type="domain" description="Methyltransferase type 11" evidence="1">
    <location>
        <begin position="55"/>
        <end position="141"/>
    </location>
</feature>
<accession>A0A5S4YD87</accession>
<evidence type="ECO:0000313" key="2">
    <source>
        <dbReference type="EMBL" id="TYO61225.1"/>
    </source>
</evidence>
<dbReference type="AlphaFoldDB" id="A0A5S4YD87"/>
<protein>
    <submittedName>
        <fullName evidence="2">Methyltransferase domain-containing protein</fullName>
    </submittedName>
</protein>
<comment type="caution">
    <text evidence="2">The sequence shown here is derived from an EMBL/GenBank/DDBJ whole genome shotgun (WGS) entry which is preliminary data.</text>
</comment>
<evidence type="ECO:0000313" key="3">
    <source>
        <dbReference type="Proteomes" id="UP000324797"/>
    </source>
</evidence>
<dbReference type="SUPFAM" id="SSF53335">
    <property type="entry name" value="S-adenosyl-L-methionine-dependent methyltransferases"/>
    <property type="match status" value="1"/>
</dbReference>
<organism evidence="2 3">
    <name type="scientific">Bradyrhizobium hipponense</name>
    <dbReference type="NCBI Taxonomy" id="2605638"/>
    <lineage>
        <taxon>Bacteria</taxon>
        <taxon>Pseudomonadati</taxon>
        <taxon>Pseudomonadota</taxon>
        <taxon>Alphaproteobacteria</taxon>
        <taxon>Hyphomicrobiales</taxon>
        <taxon>Nitrobacteraceae</taxon>
        <taxon>Bradyrhizobium</taxon>
    </lineage>
</organism>
<dbReference type="Gene3D" id="3.40.50.150">
    <property type="entry name" value="Vaccinia Virus protein VP39"/>
    <property type="match status" value="1"/>
</dbReference>
<reference evidence="2 3" key="1">
    <citation type="submission" date="2019-08" db="EMBL/GenBank/DDBJ databases">
        <title>Bradyrhizobium hipponensis sp. nov., a rhizobium isolated from a Lupinus angustifolius root nodule in Tunisia.</title>
        <authorList>
            <person name="Off K."/>
            <person name="Rejili M."/>
            <person name="Mars M."/>
            <person name="Brachmann A."/>
            <person name="Marin M."/>
        </authorList>
    </citation>
    <scope>NUCLEOTIDE SEQUENCE [LARGE SCALE GENOMIC DNA]</scope>
    <source>
        <strain evidence="3">aSej3</strain>
    </source>
</reference>
<sequence>MTHQSIDSTFFPELSAGGFSRVDGTVAFYQRVNALVDRDSVVVDFGAGRGVGHIELGSPYSRALRNLKGKVSKVIGVDVDEAVLSNPSVDQAYLLDRDGSCQLQDEIADLIFSDFTFEHIPDPATSARELERLLKPGGWLCARTPNKYGYIGLANQLVPEAIARTVLKAAQPERKEEDIFPAVYRLNTRRALLKHFPSSQFEHFVYTWDAEPGYHANRPIIYRTFKVLQYLTPPPLKTIYMIFLRKRTDSGRSR</sequence>
<gene>
    <name evidence="2" type="ORF">FXV83_39310</name>
</gene>
<dbReference type="GO" id="GO:0032259">
    <property type="term" value="P:methylation"/>
    <property type="evidence" value="ECO:0007669"/>
    <property type="project" value="UniProtKB-KW"/>
</dbReference>
<name>A0A5S4YD87_9BRAD</name>
<dbReference type="GO" id="GO:0008757">
    <property type="term" value="F:S-adenosylmethionine-dependent methyltransferase activity"/>
    <property type="evidence" value="ECO:0007669"/>
    <property type="project" value="InterPro"/>
</dbReference>
<dbReference type="EMBL" id="VSTH01000194">
    <property type="protein sequence ID" value="TYO61225.1"/>
    <property type="molecule type" value="Genomic_DNA"/>
</dbReference>
<dbReference type="InterPro" id="IPR029063">
    <property type="entry name" value="SAM-dependent_MTases_sf"/>
</dbReference>
<dbReference type="Pfam" id="PF08241">
    <property type="entry name" value="Methyltransf_11"/>
    <property type="match status" value="1"/>
</dbReference>
<keyword evidence="2" id="KW-0808">Transferase</keyword>
<keyword evidence="2" id="KW-0489">Methyltransferase</keyword>
<dbReference type="Proteomes" id="UP000324797">
    <property type="component" value="Unassembled WGS sequence"/>
</dbReference>
<proteinExistence type="predicted"/>
<dbReference type="CDD" id="cd02440">
    <property type="entry name" value="AdoMet_MTases"/>
    <property type="match status" value="1"/>
</dbReference>
<evidence type="ECO:0000259" key="1">
    <source>
        <dbReference type="Pfam" id="PF08241"/>
    </source>
</evidence>
<keyword evidence="3" id="KW-1185">Reference proteome</keyword>
<dbReference type="InterPro" id="IPR013216">
    <property type="entry name" value="Methyltransf_11"/>
</dbReference>